<feature type="domain" description="IprA winged helix-turn-helix" evidence="1">
    <location>
        <begin position="155"/>
        <end position="222"/>
    </location>
</feature>
<reference evidence="3" key="1">
    <citation type="submission" date="2017-01" db="EMBL/GenBank/DDBJ databases">
        <title>Genome sequence of Rouxiella sp. ERMR1:05.</title>
        <authorList>
            <person name="Kumar R."/>
            <person name="Singh D."/>
            <person name="Kumar S."/>
        </authorList>
    </citation>
    <scope>NUCLEOTIDE SEQUENCE [LARGE SCALE GENOMIC DNA]</scope>
    <source>
        <strain evidence="3">ERMR1:05</strain>
    </source>
</reference>
<dbReference type="OrthoDB" id="6504476at2"/>
<evidence type="ECO:0000313" key="2">
    <source>
        <dbReference type="EMBL" id="AVF35323.1"/>
    </source>
</evidence>
<organism evidence="2 3">
    <name type="scientific">Rahnella sikkimica</name>
    <dbReference type="NCBI Taxonomy" id="1805933"/>
    <lineage>
        <taxon>Bacteria</taxon>
        <taxon>Pseudomonadati</taxon>
        <taxon>Pseudomonadota</taxon>
        <taxon>Gammaproteobacteria</taxon>
        <taxon>Enterobacterales</taxon>
        <taxon>Yersiniaceae</taxon>
        <taxon>Rahnella</taxon>
    </lineage>
</organism>
<dbReference type="RefSeq" id="WP_104922822.1">
    <property type="nucleotide sequence ID" value="NZ_CP019062.1"/>
</dbReference>
<dbReference type="Pfam" id="PF15977">
    <property type="entry name" value="HTH_46"/>
    <property type="match status" value="1"/>
</dbReference>
<dbReference type="KEGG" id="rox:BV494_10425"/>
<keyword evidence="3" id="KW-1185">Reference proteome</keyword>
<sequence>MNNEEAYFHKDDEVECRTTRFNKPVEVLQEICHEIEAIGEAFITNKGERIPFREDNDNSCFTFVISGHFSVYRKYDHLLMHSSSAPSLFGMVEFFQPRNAHYVLAETECSCIKVNAKLACELFTKNGSWEKICQIQVYFIQVLQTRDFQLVGVNAYLIIKNKLIELLQEPEDFRIKQSVLLYIQLRSKLSKSLISKILSALRVGGYIDMKKGKLIAVNHLPKDY</sequence>
<dbReference type="SUPFAM" id="SSF51206">
    <property type="entry name" value="cAMP-binding domain-like"/>
    <property type="match status" value="1"/>
</dbReference>
<dbReference type="EMBL" id="CP019062">
    <property type="protein sequence ID" value="AVF35323.1"/>
    <property type="molecule type" value="Genomic_DNA"/>
</dbReference>
<evidence type="ECO:0000259" key="1">
    <source>
        <dbReference type="Pfam" id="PF15977"/>
    </source>
</evidence>
<evidence type="ECO:0000313" key="3">
    <source>
        <dbReference type="Proteomes" id="UP000239197"/>
    </source>
</evidence>
<proteinExistence type="predicted"/>
<dbReference type="InterPro" id="IPR018490">
    <property type="entry name" value="cNMP-bd_dom_sf"/>
</dbReference>
<protein>
    <recommendedName>
        <fullName evidence="1">IprA winged helix-turn-helix domain-containing protein</fullName>
    </recommendedName>
</protein>
<dbReference type="Proteomes" id="UP000239197">
    <property type="component" value="Chromosome"/>
</dbReference>
<gene>
    <name evidence="2" type="ORF">BV494_10425</name>
</gene>
<dbReference type="Gene3D" id="2.60.120.10">
    <property type="entry name" value="Jelly Rolls"/>
    <property type="match status" value="1"/>
</dbReference>
<dbReference type="AlphaFoldDB" id="A0A2L1UQW4"/>
<accession>A0A2L1UQW4</accession>
<name>A0A2L1UQW4_9GAMM</name>
<dbReference type="InterPro" id="IPR014710">
    <property type="entry name" value="RmlC-like_jellyroll"/>
</dbReference>
<dbReference type="InterPro" id="IPR041687">
    <property type="entry name" value="HTH_46"/>
</dbReference>